<evidence type="ECO:0000313" key="6">
    <source>
        <dbReference type="Proteomes" id="UP000636010"/>
    </source>
</evidence>
<keyword evidence="6" id="KW-1185">Reference proteome</keyword>
<reference evidence="6" key="1">
    <citation type="journal article" date="2019" name="Int. J. Syst. Evol. Microbiol.">
        <title>The Global Catalogue of Microorganisms (GCM) 10K type strain sequencing project: providing services to taxonomists for standard genome sequencing and annotation.</title>
        <authorList>
            <consortium name="The Broad Institute Genomics Platform"/>
            <consortium name="The Broad Institute Genome Sequencing Center for Infectious Disease"/>
            <person name="Wu L."/>
            <person name="Ma J."/>
        </authorList>
    </citation>
    <scope>NUCLEOTIDE SEQUENCE [LARGE SCALE GENOMIC DNA]</scope>
    <source>
        <strain evidence="6">CGMCC 1.10832</strain>
    </source>
</reference>
<comment type="similarity">
    <text evidence="2">Belongs to the N-acylglucosamine 2-epimerase family.</text>
</comment>
<dbReference type="Gene3D" id="1.50.10.10">
    <property type="match status" value="1"/>
</dbReference>
<dbReference type="InterPro" id="IPR008928">
    <property type="entry name" value="6-hairpin_glycosidase_sf"/>
</dbReference>
<dbReference type="HAMAP" id="MF_00929">
    <property type="entry name" value="Cellobiose_2_epim"/>
    <property type="match status" value="1"/>
</dbReference>
<dbReference type="InterPro" id="IPR012341">
    <property type="entry name" value="6hp_glycosidase-like_sf"/>
</dbReference>
<comment type="function">
    <text evidence="4">Catalyzes the reversible epimerization of cellobiose to 4-O-beta-D-glucopyranosyl-D-mannose (Glc-Man).</text>
</comment>
<dbReference type="InterPro" id="IPR010819">
    <property type="entry name" value="AGE/CE"/>
</dbReference>
<proteinExistence type="inferred from homology"/>
<evidence type="ECO:0000313" key="5">
    <source>
        <dbReference type="EMBL" id="GGC33406.1"/>
    </source>
</evidence>
<dbReference type="Pfam" id="PF07221">
    <property type="entry name" value="GlcNAc_2-epim"/>
    <property type="match status" value="1"/>
</dbReference>
<dbReference type="InterPro" id="IPR028584">
    <property type="entry name" value="Cellobiose_2_epim"/>
</dbReference>
<comment type="caution">
    <text evidence="5">The sequence shown here is derived from an EMBL/GenBank/DDBJ whole genome shotgun (WGS) entry which is preliminary data.</text>
</comment>
<dbReference type="RefSeq" id="WP_188462629.1">
    <property type="nucleotide sequence ID" value="NZ_BAABHU010000005.1"/>
</dbReference>
<evidence type="ECO:0000256" key="2">
    <source>
        <dbReference type="ARBA" id="ARBA00008558"/>
    </source>
</evidence>
<comment type="similarity">
    <text evidence="4">Belongs to the cellobiose 2-epimerase family.</text>
</comment>
<dbReference type="EC" id="5.1.3.11" evidence="4"/>
<evidence type="ECO:0000256" key="3">
    <source>
        <dbReference type="ARBA" id="ARBA00023235"/>
    </source>
</evidence>
<organism evidence="5 6">
    <name type="scientific">Marivirga lumbricoides</name>
    <dbReference type="NCBI Taxonomy" id="1046115"/>
    <lineage>
        <taxon>Bacteria</taxon>
        <taxon>Pseudomonadati</taxon>
        <taxon>Bacteroidota</taxon>
        <taxon>Cytophagia</taxon>
        <taxon>Cytophagales</taxon>
        <taxon>Marivirgaceae</taxon>
        <taxon>Marivirga</taxon>
    </lineage>
</organism>
<comment type="catalytic activity">
    <reaction evidence="1 4">
        <text>D-cellobiose = beta-D-glucosyl-(1-&gt;4)-D-mannopyranose</text>
        <dbReference type="Rhea" id="RHEA:23384"/>
        <dbReference type="ChEBI" id="CHEBI:17057"/>
        <dbReference type="ChEBI" id="CHEBI:47931"/>
        <dbReference type="EC" id="5.1.3.11"/>
    </reaction>
</comment>
<dbReference type="PANTHER" id="PTHR15108">
    <property type="entry name" value="N-ACYLGLUCOSAMINE-2-EPIMERASE"/>
    <property type="match status" value="1"/>
</dbReference>
<evidence type="ECO:0000256" key="4">
    <source>
        <dbReference type="HAMAP-Rule" id="MF_00929"/>
    </source>
</evidence>
<gene>
    <name evidence="5" type="ORF">GCM10011506_18580</name>
</gene>
<keyword evidence="3 4" id="KW-0413">Isomerase</keyword>
<protein>
    <recommendedName>
        <fullName evidence="4">Cellobiose 2-epimerase</fullName>
        <shortName evidence="4">CE</shortName>
        <ecNumber evidence="4">5.1.3.11</ecNumber>
    </recommendedName>
</protein>
<accession>A0ABQ1M1I8</accession>
<evidence type="ECO:0000256" key="1">
    <source>
        <dbReference type="ARBA" id="ARBA00001470"/>
    </source>
</evidence>
<dbReference type="Proteomes" id="UP000636010">
    <property type="component" value="Unassembled WGS sequence"/>
</dbReference>
<name>A0ABQ1M1I8_9BACT</name>
<dbReference type="EMBL" id="BMEC01000005">
    <property type="protein sequence ID" value="GGC33406.1"/>
    <property type="molecule type" value="Genomic_DNA"/>
</dbReference>
<dbReference type="SUPFAM" id="SSF48208">
    <property type="entry name" value="Six-hairpin glycosidases"/>
    <property type="match status" value="1"/>
</dbReference>
<sequence>MTLYNTKILRYELSAELLNIIDYWQKFSPDEENGGFVGQRNHDNKLVPNASKGIILNTRILWTFSAYTKNSKDKISSQYAKRAFHYLINYFKDQKFKGFYWELDAEGSVINKRKQIYAQAFAIYALSEYYLISKDNSAITEALEIFKLIEENAFDHVNKGYFEAFDRNWKPIADMRLSEKDLNASKTMNTHLHLLEAYTTLYTVTNKPEVKKALEQLINLFLTHFYNPENQHFKLFFDNDWNNLDRKISYGHDIEAIWLLIEAAKAINNNGLLKRVQSISGPVADTFIKEAVTSNGVINEHDLATGHTDTDKHWWPQAEAMLGLYYAFQNSPKPEYLNAIYQIWDFTKKNIIDHQNGEWFFRVDNKNTPYSSEDKLGMWKCPYHNSRACMILLEKMP</sequence>